<accession>A0A453JKY6</accession>
<name>A0A453JKY6_AEGTS</name>
<organism evidence="2 3">
    <name type="scientific">Aegilops tauschii subsp. strangulata</name>
    <name type="common">Goatgrass</name>
    <dbReference type="NCBI Taxonomy" id="200361"/>
    <lineage>
        <taxon>Eukaryota</taxon>
        <taxon>Viridiplantae</taxon>
        <taxon>Streptophyta</taxon>
        <taxon>Embryophyta</taxon>
        <taxon>Tracheophyta</taxon>
        <taxon>Spermatophyta</taxon>
        <taxon>Magnoliopsida</taxon>
        <taxon>Liliopsida</taxon>
        <taxon>Poales</taxon>
        <taxon>Poaceae</taxon>
        <taxon>BOP clade</taxon>
        <taxon>Pooideae</taxon>
        <taxon>Triticodae</taxon>
        <taxon>Triticeae</taxon>
        <taxon>Triticinae</taxon>
        <taxon>Aegilops</taxon>
    </lineage>
</organism>
<feature type="region of interest" description="Disordered" evidence="1">
    <location>
        <begin position="67"/>
        <end position="92"/>
    </location>
</feature>
<evidence type="ECO:0000313" key="3">
    <source>
        <dbReference type="Proteomes" id="UP000015105"/>
    </source>
</evidence>
<evidence type="ECO:0000313" key="2">
    <source>
        <dbReference type="EnsemblPlants" id="AET5Gv20101600.5"/>
    </source>
</evidence>
<reference evidence="2" key="3">
    <citation type="journal article" date="2017" name="Nature">
        <title>Genome sequence of the progenitor of the wheat D genome Aegilops tauschii.</title>
        <authorList>
            <person name="Luo M.C."/>
            <person name="Gu Y.Q."/>
            <person name="Puiu D."/>
            <person name="Wang H."/>
            <person name="Twardziok S.O."/>
            <person name="Deal K.R."/>
            <person name="Huo N."/>
            <person name="Zhu T."/>
            <person name="Wang L."/>
            <person name="Wang Y."/>
            <person name="McGuire P.E."/>
            <person name="Liu S."/>
            <person name="Long H."/>
            <person name="Ramasamy R.K."/>
            <person name="Rodriguez J.C."/>
            <person name="Van S.L."/>
            <person name="Yuan L."/>
            <person name="Wang Z."/>
            <person name="Xia Z."/>
            <person name="Xiao L."/>
            <person name="Anderson O.D."/>
            <person name="Ouyang S."/>
            <person name="Liang Y."/>
            <person name="Zimin A.V."/>
            <person name="Pertea G."/>
            <person name="Qi P."/>
            <person name="Bennetzen J.L."/>
            <person name="Dai X."/>
            <person name="Dawson M.W."/>
            <person name="Muller H.G."/>
            <person name="Kugler K."/>
            <person name="Rivarola-Duarte L."/>
            <person name="Spannagl M."/>
            <person name="Mayer K.F.X."/>
            <person name="Lu F.H."/>
            <person name="Bevan M.W."/>
            <person name="Leroy P."/>
            <person name="Li P."/>
            <person name="You F.M."/>
            <person name="Sun Q."/>
            <person name="Liu Z."/>
            <person name="Lyons E."/>
            <person name="Wicker T."/>
            <person name="Salzberg S.L."/>
            <person name="Devos K.M."/>
            <person name="Dvorak J."/>
        </authorList>
    </citation>
    <scope>NUCLEOTIDE SEQUENCE [LARGE SCALE GENOMIC DNA]</scope>
    <source>
        <strain evidence="2">cv. AL8/78</strain>
    </source>
</reference>
<reference evidence="3" key="2">
    <citation type="journal article" date="2017" name="Nat. Plants">
        <title>The Aegilops tauschii genome reveals multiple impacts of transposons.</title>
        <authorList>
            <person name="Zhao G."/>
            <person name="Zou C."/>
            <person name="Li K."/>
            <person name="Wang K."/>
            <person name="Li T."/>
            <person name="Gao L."/>
            <person name="Zhang X."/>
            <person name="Wang H."/>
            <person name="Yang Z."/>
            <person name="Liu X."/>
            <person name="Jiang W."/>
            <person name="Mao L."/>
            <person name="Kong X."/>
            <person name="Jiao Y."/>
            <person name="Jia J."/>
        </authorList>
    </citation>
    <scope>NUCLEOTIDE SEQUENCE [LARGE SCALE GENOMIC DNA]</scope>
    <source>
        <strain evidence="3">cv. AL8/78</strain>
    </source>
</reference>
<keyword evidence="3" id="KW-1185">Reference proteome</keyword>
<proteinExistence type="predicted"/>
<evidence type="ECO:0000256" key="1">
    <source>
        <dbReference type="SAM" id="MobiDB-lite"/>
    </source>
</evidence>
<sequence length="92" mass="9213">APPPRSSCSPSPRPLRGPPAPSPTARTTSTSPTSSASSRYVPSLSPTPCLRFTGAFRETLPSLCLSPYVGGDAVGGVHQGPPSRPAAADAGT</sequence>
<reference evidence="2" key="5">
    <citation type="journal article" date="2021" name="G3 (Bethesda)">
        <title>Aegilops tauschii genome assembly Aet v5.0 features greater sequence contiguity and improved annotation.</title>
        <authorList>
            <person name="Wang L."/>
            <person name="Zhu T."/>
            <person name="Rodriguez J.C."/>
            <person name="Deal K.R."/>
            <person name="Dubcovsky J."/>
            <person name="McGuire P.E."/>
            <person name="Lux T."/>
            <person name="Spannagl M."/>
            <person name="Mayer K.F.X."/>
            <person name="Baldrich P."/>
            <person name="Meyers B.C."/>
            <person name="Huo N."/>
            <person name="Gu Y.Q."/>
            <person name="Zhou H."/>
            <person name="Devos K.M."/>
            <person name="Bennetzen J.L."/>
            <person name="Unver T."/>
            <person name="Budak H."/>
            <person name="Gulick P.J."/>
            <person name="Galiba G."/>
            <person name="Kalapos B."/>
            <person name="Nelson D.R."/>
            <person name="Li P."/>
            <person name="You F.M."/>
            <person name="Luo M.C."/>
            <person name="Dvorak J."/>
        </authorList>
    </citation>
    <scope>NUCLEOTIDE SEQUENCE [LARGE SCALE GENOMIC DNA]</scope>
    <source>
        <strain evidence="2">cv. AL8/78</strain>
    </source>
</reference>
<feature type="region of interest" description="Disordered" evidence="1">
    <location>
        <begin position="1"/>
        <end position="47"/>
    </location>
</feature>
<feature type="compositionally biased region" description="Low complexity" evidence="1">
    <location>
        <begin position="23"/>
        <end position="39"/>
    </location>
</feature>
<dbReference type="EnsemblPlants" id="AET5Gv20101600.5">
    <property type="protein sequence ID" value="AET5Gv20101600.5"/>
    <property type="gene ID" value="AET5Gv20101600"/>
</dbReference>
<reference evidence="2" key="4">
    <citation type="submission" date="2019-03" db="UniProtKB">
        <authorList>
            <consortium name="EnsemblPlants"/>
        </authorList>
    </citation>
    <scope>IDENTIFICATION</scope>
</reference>
<feature type="compositionally biased region" description="Pro residues" evidence="1">
    <location>
        <begin position="1"/>
        <end position="22"/>
    </location>
</feature>
<reference evidence="3" key="1">
    <citation type="journal article" date="2014" name="Science">
        <title>Ancient hybridizations among the ancestral genomes of bread wheat.</title>
        <authorList>
            <consortium name="International Wheat Genome Sequencing Consortium,"/>
            <person name="Marcussen T."/>
            <person name="Sandve S.R."/>
            <person name="Heier L."/>
            <person name="Spannagl M."/>
            <person name="Pfeifer M."/>
            <person name="Jakobsen K.S."/>
            <person name="Wulff B.B."/>
            <person name="Steuernagel B."/>
            <person name="Mayer K.F."/>
            <person name="Olsen O.A."/>
        </authorList>
    </citation>
    <scope>NUCLEOTIDE SEQUENCE [LARGE SCALE GENOMIC DNA]</scope>
    <source>
        <strain evidence="3">cv. AL8/78</strain>
    </source>
</reference>
<dbReference type="Proteomes" id="UP000015105">
    <property type="component" value="Chromosome 5D"/>
</dbReference>
<dbReference type="AlphaFoldDB" id="A0A453JKY6"/>
<protein>
    <submittedName>
        <fullName evidence="2">Uncharacterized protein</fullName>
    </submittedName>
</protein>
<dbReference type="Gramene" id="AET5Gv20101600.5">
    <property type="protein sequence ID" value="AET5Gv20101600.5"/>
    <property type="gene ID" value="AET5Gv20101600"/>
</dbReference>